<evidence type="ECO:0000313" key="1">
    <source>
        <dbReference type="EMBL" id="KAH7854440.1"/>
    </source>
</evidence>
<protein>
    <submittedName>
        <fullName evidence="1">Uncharacterized protein</fullName>
    </submittedName>
</protein>
<dbReference type="EMBL" id="CM037161">
    <property type="protein sequence ID" value="KAH7854440.1"/>
    <property type="molecule type" value="Genomic_DNA"/>
</dbReference>
<proteinExistence type="predicted"/>
<gene>
    <name evidence="1" type="ORF">Vadar_013850</name>
</gene>
<evidence type="ECO:0000313" key="2">
    <source>
        <dbReference type="Proteomes" id="UP000828048"/>
    </source>
</evidence>
<reference evidence="1 2" key="1">
    <citation type="journal article" date="2021" name="Hortic Res">
        <title>High-quality reference genome and annotation aids understanding of berry development for evergreen blueberry (Vaccinium darrowii).</title>
        <authorList>
            <person name="Yu J."/>
            <person name="Hulse-Kemp A.M."/>
            <person name="Babiker E."/>
            <person name="Staton M."/>
        </authorList>
    </citation>
    <scope>NUCLEOTIDE SEQUENCE [LARGE SCALE GENOMIC DNA]</scope>
    <source>
        <strain evidence="2">cv. NJ 8807/NJ 8810</strain>
        <tissue evidence="1">Young leaf</tissue>
    </source>
</reference>
<sequence>MERKAIVICSIVGFLGLLSAGLGFAAEAKRVKGSQMEFIPPDTCRNPGSVAMGLAIIAVVAILVAQIIITATTGCLCCRRYSYRSNFKRALAVICYSISWVTFVNAFVMFIRGAILNGPHSHPDIINNQQYDVCYFLILKPGVFAGAAVLALATAVLGIFTYLAWDSAKNTDNPWGGAAAAPNQGGIAMAHPQFPPPQYPPPQYPPSNKQPSAPVFW</sequence>
<name>A0ACB7YLM5_9ERIC</name>
<dbReference type="Proteomes" id="UP000828048">
    <property type="component" value="Chromosome 11"/>
</dbReference>
<comment type="caution">
    <text evidence="1">The sequence shown here is derived from an EMBL/GenBank/DDBJ whole genome shotgun (WGS) entry which is preliminary data.</text>
</comment>
<accession>A0ACB7YLM5</accession>
<organism evidence="1 2">
    <name type="scientific">Vaccinium darrowii</name>
    <dbReference type="NCBI Taxonomy" id="229202"/>
    <lineage>
        <taxon>Eukaryota</taxon>
        <taxon>Viridiplantae</taxon>
        <taxon>Streptophyta</taxon>
        <taxon>Embryophyta</taxon>
        <taxon>Tracheophyta</taxon>
        <taxon>Spermatophyta</taxon>
        <taxon>Magnoliopsida</taxon>
        <taxon>eudicotyledons</taxon>
        <taxon>Gunneridae</taxon>
        <taxon>Pentapetalae</taxon>
        <taxon>asterids</taxon>
        <taxon>Ericales</taxon>
        <taxon>Ericaceae</taxon>
        <taxon>Vaccinioideae</taxon>
        <taxon>Vaccinieae</taxon>
        <taxon>Vaccinium</taxon>
    </lineage>
</organism>
<keyword evidence="2" id="KW-1185">Reference proteome</keyword>